<dbReference type="Proteomes" id="UP000664658">
    <property type="component" value="Unassembled WGS sequence"/>
</dbReference>
<gene>
    <name evidence="3" type="ORF">J2R62_05930</name>
</gene>
<proteinExistence type="predicted"/>
<evidence type="ECO:0000313" key="3">
    <source>
        <dbReference type="EMBL" id="MBO1107765.1"/>
    </source>
</evidence>
<protein>
    <recommendedName>
        <fullName evidence="2">DUF2157 domain-containing protein</fullName>
    </recommendedName>
</protein>
<feature type="transmembrane region" description="Helical" evidence="1">
    <location>
        <begin position="296"/>
        <end position="314"/>
    </location>
</feature>
<feature type="transmembrane region" description="Helical" evidence="1">
    <location>
        <begin position="187"/>
        <end position="208"/>
    </location>
</feature>
<keyword evidence="1" id="KW-1133">Transmembrane helix</keyword>
<evidence type="ECO:0000313" key="4">
    <source>
        <dbReference type="Proteomes" id="UP000664658"/>
    </source>
</evidence>
<dbReference type="AlphaFoldDB" id="A0A8I1W813"/>
<accession>A0A8I1W813</accession>
<dbReference type="Pfam" id="PF09925">
    <property type="entry name" value="DUF2157"/>
    <property type="match status" value="1"/>
</dbReference>
<dbReference type="EMBL" id="JAFNAA010000005">
    <property type="protein sequence ID" value="MBO1107765.1"/>
    <property type="molecule type" value="Genomic_DNA"/>
</dbReference>
<evidence type="ECO:0000256" key="1">
    <source>
        <dbReference type="SAM" id="Phobius"/>
    </source>
</evidence>
<name>A0A8I1W813_PLESH</name>
<feature type="transmembrane region" description="Helical" evidence="1">
    <location>
        <begin position="117"/>
        <end position="142"/>
    </location>
</feature>
<evidence type="ECO:0000259" key="2">
    <source>
        <dbReference type="Pfam" id="PF09925"/>
    </source>
</evidence>
<dbReference type="RefSeq" id="WP_207541819.1">
    <property type="nucleotide sequence ID" value="NZ_JAFNAA010000005.1"/>
</dbReference>
<reference evidence="3" key="1">
    <citation type="submission" date="2021-03" db="EMBL/GenBank/DDBJ databases">
        <title>Plesiomonas shigelloides zfcc0051, isolated from zebrafish feces.</title>
        <authorList>
            <person name="Vanderhoek Z."/>
            <person name="Gaulke C."/>
        </authorList>
    </citation>
    <scope>NUCLEOTIDE SEQUENCE</scope>
    <source>
        <strain evidence="3">Zfcc0051</strain>
    </source>
</reference>
<feature type="transmembrane region" description="Helical" evidence="1">
    <location>
        <begin position="320"/>
        <end position="338"/>
    </location>
</feature>
<comment type="caution">
    <text evidence="3">The sequence shown here is derived from an EMBL/GenBank/DDBJ whole genome shotgun (WGS) entry which is preliminary data.</text>
</comment>
<feature type="transmembrane region" description="Helical" evidence="1">
    <location>
        <begin position="61"/>
        <end position="82"/>
    </location>
</feature>
<keyword evidence="1" id="KW-0812">Transmembrane</keyword>
<feature type="domain" description="DUF2157" evidence="2">
    <location>
        <begin position="29"/>
        <end position="137"/>
    </location>
</feature>
<organism evidence="3 4">
    <name type="scientific">Plesiomonas shigelloides</name>
    <name type="common">Aeromonas shigelloides</name>
    <dbReference type="NCBI Taxonomy" id="703"/>
    <lineage>
        <taxon>Bacteria</taxon>
        <taxon>Pseudomonadati</taxon>
        <taxon>Pseudomonadota</taxon>
        <taxon>Gammaproteobacteria</taxon>
        <taxon>Enterobacterales</taxon>
        <taxon>Enterobacteriaceae</taxon>
        <taxon>Plesiomonas</taxon>
    </lineage>
</organism>
<keyword evidence="1" id="KW-0472">Membrane</keyword>
<dbReference type="InterPro" id="IPR018677">
    <property type="entry name" value="DUF2157"/>
</dbReference>
<feature type="transmembrane region" description="Helical" evidence="1">
    <location>
        <begin position="247"/>
        <end position="264"/>
    </location>
</feature>
<feature type="transmembrane region" description="Helical" evidence="1">
    <location>
        <begin position="88"/>
        <end position="105"/>
    </location>
</feature>
<feature type="transmembrane region" description="Helical" evidence="1">
    <location>
        <begin position="214"/>
        <end position="235"/>
    </location>
</feature>
<sequence>MPHTTPVTTPEQDTRPRQLTPQLLSAAEQQQLLQPGQAAALWQFVCQQAPAPSSRFTIAQVLYTLGGLLAIGAMTVFMQQSWSRFGPLTYSALSAALLLIALLLAEVLHRRRYPLPAALCATVVMLTAPLILLGLQMHWGWWDDPHTRLPLFYLDYPGMADRRWLSLEVLGLLSGLAMVWRYRAPLLMLPLSLLLWVTLLHNALDLLSWWHSGWRRQCLLSLLIGVGMLGIAGWLDHRYRRQPDYAHWWYVSALTISWTSLTLLDSHSELGRFIYCLLNLGLMLLGPLLNRRVFTLYGTLGVFAYFGYLAWSLFADSTLFPFILCAAGLLVIGLGVKWQQHEVAIANWVRRRLHLDA</sequence>